<proteinExistence type="predicted"/>
<accession>A0A9P0P6I6</accession>
<sequence length="39" mass="4442">MLHAHLFPRLNPCGVLPFSPVFPYSTMVPHGCLGLRYSW</sequence>
<dbReference type="EMBL" id="CAKOFQ010006796">
    <property type="protein sequence ID" value="CAH1972283.1"/>
    <property type="molecule type" value="Genomic_DNA"/>
</dbReference>
<comment type="caution">
    <text evidence="1">The sequence shown here is derived from an EMBL/GenBank/DDBJ whole genome shotgun (WGS) entry which is preliminary data.</text>
</comment>
<gene>
    <name evidence="1" type="ORF">ACAOBT_LOCUS9909</name>
</gene>
<reference evidence="1" key="1">
    <citation type="submission" date="2022-03" db="EMBL/GenBank/DDBJ databases">
        <authorList>
            <person name="Sayadi A."/>
        </authorList>
    </citation>
    <scope>NUCLEOTIDE SEQUENCE</scope>
</reference>
<dbReference type="AlphaFoldDB" id="A0A9P0P6I6"/>
<evidence type="ECO:0000313" key="1">
    <source>
        <dbReference type="EMBL" id="CAH1972283.1"/>
    </source>
</evidence>
<name>A0A9P0P6I6_ACAOB</name>
<evidence type="ECO:0000313" key="2">
    <source>
        <dbReference type="Proteomes" id="UP001152888"/>
    </source>
</evidence>
<organism evidence="1 2">
    <name type="scientific">Acanthoscelides obtectus</name>
    <name type="common">Bean weevil</name>
    <name type="synonym">Bruchus obtectus</name>
    <dbReference type="NCBI Taxonomy" id="200917"/>
    <lineage>
        <taxon>Eukaryota</taxon>
        <taxon>Metazoa</taxon>
        <taxon>Ecdysozoa</taxon>
        <taxon>Arthropoda</taxon>
        <taxon>Hexapoda</taxon>
        <taxon>Insecta</taxon>
        <taxon>Pterygota</taxon>
        <taxon>Neoptera</taxon>
        <taxon>Endopterygota</taxon>
        <taxon>Coleoptera</taxon>
        <taxon>Polyphaga</taxon>
        <taxon>Cucujiformia</taxon>
        <taxon>Chrysomeloidea</taxon>
        <taxon>Chrysomelidae</taxon>
        <taxon>Bruchinae</taxon>
        <taxon>Bruchini</taxon>
        <taxon>Acanthoscelides</taxon>
    </lineage>
</organism>
<protein>
    <submittedName>
        <fullName evidence="1">Uncharacterized protein</fullName>
    </submittedName>
</protein>
<dbReference type="Proteomes" id="UP001152888">
    <property type="component" value="Unassembled WGS sequence"/>
</dbReference>
<keyword evidence="2" id="KW-1185">Reference proteome</keyword>